<dbReference type="SUPFAM" id="SSF51445">
    <property type="entry name" value="(Trans)glycosidases"/>
    <property type="match status" value="1"/>
</dbReference>
<dbReference type="InterPro" id="IPR006047">
    <property type="entry name" value="GH13_cat_dom"/>
</dbReference>
<dbReference type="InterPro" id="IPR017853">
    <property type="entry name" value="GH"/>
</dbReference>
<keyword evidence="3" id="KW-1185">Reference proteome</keyword>
<organism evidence="2 3">
    <name type="scientific">Undibacterium arcticum</name>
    <dbReference type="NCBI Taxonomy" id="1762892"/>
    <lineage>
        <taxon>Bacteria</taxon>
        <taxon>Pseudomonadati</taxon>
        <taxon>Pseudomonadota</taxon>
        <taxon>Betaproteobacteria</taxon>
        <taxon>Burkholderiales</taxon>
        <taxon>Oxalobacteraceae</taxon>
        <taxon>Undibacterium</taxon>
    </lineage>
</organism>
<evidence type="ECO:0000259" key="1">
    <source>
        <dbReference type="SMART" id="SM00642"/>
    </source>
</evidence>
<dbReference type="Gene3D" id="3.20.20.80">
    <property type="entry name" value="Glycosidases"/>
    <property type="match status" value="4"/>
</dbReference>
<dbReference type="EMBL" id="JBHRTP010000069">
    <property type="protein sequence ID" value="MFC3110118.1"/>
    <property type="molecule type" value="Genomic_DNA"/>
</dbReference>
<feature type="domain" description="Glycosyl hydrolase family 13 catalytic" evidence="1">
    <location>
        <begin position="5"/>
        <end position="502"/>
    </location>
</feature>
<evidence type="ECO:0000313" key="2">
    <source>
        <dbReference type="EMBL" id="MFC3110118.1"/>
    </source>
</evidence>
<reference evidence="3" key="1">
    <citation type="journal article" date="2019" name="Int. J. Syst. Evol. Microbiol.">
        <title>The Global Catalogue of Microorganisms (GCM) 10K type strain sequencing project: providing services to taxonomists for standard genome sequencing and annotation.</title>
        <authorList>
            <consortium name="The Broad Institute Genomics Platform"/>
            <consortium name="The Broad Institute Genome Sequencing Center for Infectious Disease"/>
            <person name="Wu L."/>
            <person name="Ma J."/>
        </authorList>
    </citation>
    <scope>NUCLEOTIDE SEQUENCE [LARGE SCALE GENOMIC DNA]</scope>
    <source>
        <strain evidence="3">KCTC 42986</strain>
    </source>
</reference>
<comment type="caution">
    <text evidence="2">The sequence shown here is derived from an EMBL/GenBank/DDBJ whole genome shotgun (WGS) entry which is preliminary data.</text>
</comment>
<dbReference type="SMART" id="SM00642">
    <property type="entry name" value="Aamy"/>
    <property type="match status" value="1"/>
</dbReference>
<dbReference type="Proteomes" id="UP001595530">
    <property type="component" value="Unassembled WGS sequence"/>
</dbReference>
<protein>
    <submittedName>
        <fullName evidence="2">Malto-oligosyltrehalose synthase</fullName>
        <ecNumber evidence="2">5.4.99.15</ecNumber>
    </submittedName>
</protein>
<proteinExistence type="predicted"/>
<evidence type="ECO:0000313" key="3">
    <source>
        <dbReference type="Proteomes" id="UP001595530"/>
    </source>
</evidence>
<name>A0ABV7F4V5_9BURK</name>
<dbReference type="EC" id="5.4.99.15" evidence="2"/>
<keyword evidence="2" id="KW-0413">Isomerase</keyword>
<dbReference type="NCBIfam" id="TIGR02401">
    <property type="entry name" value="trehalose_TreY"/>
    <property type="match status" value="1"/>
</dbReference>
<dbReference type="Pfam" id="PF00128">
    <property type="entry name" value="Alpha-amylase"/>
    <property type="match status" value="1"/>
</dbReference>
<sequence>MTIPRATVRLQFNRDFTLDDAARLVDYYAALGISHFYASPLQTARPGSTHGYDIVDPTAINPELGGEPALRRLVTRLRAARMGLILDLVPNHMGVGGSANRWWQHLLEWGRASPYADWFDIDWESDDPALRGKVLMPFLAERYGKVLPAGEIGLRFDETDGRIFAAYHAHRLPLSATDYPDILRTAGAQRLDATIAAFEQIEHLTSPSERQQQAGTALAMLLEVSRSKPGMADIDAALMSFSAAQPHALEQLHLLLQRQHYRLTCWRNAAEEINWRRFFEVSDLAGLRVEQPEVFEASHALVFRLYAQGLIDGVRIDHVDGLADPAGYCRLLRQRLQQLASGRPALLAPPAPYIVVEKILTDDERLRRDWGVDGTTGYEFMDQAGALLHDPDGARRLTALWAEWTGADAGFESEVRQARRQLLAQNLASECHSLGRLLHRLARTDVDNSDFSLLSILRVLTEILVHFPVYRTYVDAGGCDQLDRQRFAQVMYLAQQTLAPSDHPLLATMIGWLGTEASASSQTVHALRSRAIQRFQQITPALTAKSVEDTAFYRYGRLLSRNEVGANPGRFCIGVQEFHDNCSDRLRDFPHNLLATATHDHKRGEDLRARLAVLSELPDDWADTVQHWRQLNQSASQRAPQAADELMLYQMLAAAWPIDLAAGDAAGIRRFAARIGRWQTKALREAKRISNWFDPNQQYEADCEKFLYRILGDQRFLTELARWVRRITPAGSINSLSQTLLRMTTPGVPDLYQGTELWDFSLVDPDNRGAVDYALRQQLLNAAGAAAASLSNWQTGLPKLQIIQQTLGLRRRAEELFSQGAYEPLSVVGPRSQHIVAFLRRFQGSVALTVTTRLPATLLGATELPLVSPDVWRDTAILLSSDPGVEWTDLFTLRKLVSVDGKLPVCKLLDILPVALLYQ</sequence>
<accession>A0ABV7F4V5</accession>
<dbReference type="PANTHER" id="PTHR10357:SF216">
    <property type="entry name" value="MALTOOLIGOSYL TREHALOSE SYNTHASE-RELATED"/>
    <property type="match status" value="1"/>
</dbReference>
<dbReference type="PANTHER" id="PTHR10357">
    <property type="entry name" value="ALPHA-AMYLASE FAMILY MEMBER"/>
    <property type="match status" value="1"/>
</dbReference>
<dbReference type="CDD" id="cd11336">
    <property type="entry name" value="AmyAc_MTSase"/>
    <property type="match status" value="1"/>
</dbReference>
<dbReference type="RefSeq" id="WP_390332481.1">
    <property type="nucleotide sequence ID" value="NZ_JBHRTP010000069.1"/>
</dbReference>
<gene>
    <name evidence="2" type="primary">treY</name>
    <name evidence="2" type="ORF">ACFOFO_19490</name>
</gene>
<dbReference type="InterPro" id="IPR012767">
    <property type="entry name" value="Trehalose_TreY"/>
</dbReference>
<dbReference type="GO" id="GO:0047470">
    <property type="term" value="F:(1,4)-alpha-D-glucan 1-alpha-D-glucosylmutase activity"/>
    <property type="evidence" value="ECO:0007669"/>
    <property type="project" value="UniProtKB-EC"/>
</dbReference>